<dbReference type="InterPro" id="IPR022210">
    <property type="entry name" value="TF_GCR1-like"/>
</dbReference>
<feature type="compositionally biased region" description="Polar residues" evidence="1">
    <location>
        <begin position="76"/>
        <end position="86"/>
    </location>
</feature>
<comment type="caution">
    <text evidence="4">The sequence shown here is derived from an EMBL/GenBank/DDBJ whole genome shotgun (WGS) entry which is preliminary data.</text>
</comment>
<feature type="domain" description="Transcription activator GCR1-like" evidence="3">
    <location>
        <begin position="172"/>
        <end position="239"/>
    </location>
</feature>
<organism evidence="4 5">
    <name type="scientific">Phytophthora oleae</name>
    <dbReference type="NCBI Taxonomy" id="2107226"/>
    <lineage>
        <taxon>Eukaryota</taxon>
        <taxon>Sar</taxon>
        <taxon>Stramenopiles</taxon>
        <taxon>Oomycota</taxon>
        <taxon>Peronosporomycetes</taxon>
        <taxon>Peronosporales</taxon>
        <taxon>Peronosporaceae</taxon>
        <taxon>Phytophthora</taxon>
    </lineage>
</organism>
<name>A0ABD3F1G8_9STRA</name>
<accession>A0ABD3F1G8</accession>
<dbReference type="Proteomes" id="UP001632037">
    <property type="component" value="Unassembled WGS sequence"/>
</dbReference>
<feature type="chain" id="PRO_5044847651" description="Transcription activator GCR1-like domain-containing protein" evidence="2">
    <location>
        <begin position="24"/>
        <end position="270"/>
    </location>
</feature>
<evidence type="ECO:0000313" key="5">
    <source>
        <dbReference type="Proteomes" id="UP001632037"/>
    </source>
</evidence>
<keyword evidence="2" id="KW-0732">Signal</keyword>
<feature type="region of interest" description="Disordered" evidence="1">
    <location>
        <begin position="76"/>
        <end position="98"/>
    </location>
</feature>
<reference evidence="4 5" key="1">
    <citation type="submission" date="2024-09" db="EMBL/GenBank/DDBJ databases">
        <title>Genome sequencing and assembly of Phytophthora oleae, isolate VK10A, causative agent of rot of olive drupes.</title>
        <authorList>
            <person name="Conti Taguali S."/>
            <person name="Riolo M."/>
            <person name="La Spada F."/>
            <person name="Cacciola S.O."/>
            <person name="Dionisio G."/>
        </authorList>
    </citation>
    <scope>NUCLEOTIDE SEQUENCE [LARGE SCALE GENOMIC DNA]</scope>
    <source>
        <strain evidence="4 5">VK10A</strain>
    </source>
</reference>
<evidence type="ECO:0000313" key="4">
    <source>
        <dbReference type="EMBL" id="KAL3658984.1"/>
    </source>
</evidence>
<evidence type="ECO:0000256" key="1">
    <source>
        <dbReference type="SAM" id="MobiDB-lite"/>
    </source>
</evidence>
<keyword evidence="5" id="KW-1185">Reference proteome</keyword>
<dbReference type="AlphaFoldDB" id="A0ABD3F1G8"/>
<dbReference type="EMBL" id="JBIMZQ010000049">
    <property type="protein sequence ID" value="KAL3658984.1"/>
    <property type="molecule type" value="Genomic_DNA"/>
</dbReference>
<evidence type="ECO:0000256" key="2">
    <source>
        <dbReference type="SAM" id="SignalP"/>
    </source>
</evidence>
<protein>
    <recommendedName>
        <fullName evidence="3">Transcription activator GCR1-like domain-containing protein</fullName>
    </recommendedName>
</protein>
<sequence length="270" mass="29674">MGETIAATLVLPLLWAAMDPSENYEYSLLPNKLQQRILRAFANVAGTPALNSVVREEIFVTGDGSQLNLVIMDSSESSGQENSAAITRSGGNVGGGEGSHREFTALHAQIAAGRRHTTDEVQQLRRDIQRDLQKLQAILRRVAIQPAICRDASAHDPAAEALPASQRVLAARLSKRPKDLYELWHEYQVGCGDLKAAKDFTTIERGANKFAYSRRKVFWDVVSSLVRSGFTSDTAIDKVYSVYGRQLSVTNVLVALRADRMRGGHPSLRV</sequence>
<feature type="signal peptide" evidence="2">
    <location>
        <begin position="1"/>
        <end position="23"/>
    </location>
</feature>
<dbReference type="Pfam" id="PF12550">
    <property type="entry name" value="GCR1_C"/>
    <property type="match status" value="1"/>
</dbReference>
<proteinExistence type="predicted"/>
<gene>
    <name evidence="4" type="ORF">V7S43_015869</name>
</gene>
<evidence type="ECO:0000259" key="3">
    <source>
        <dbReference type="Pfam" id="PF12550"/>
    </source>
</evidence>